<dbReference type="Pfam" id="PF13409">
    <property type="entry name" value="GST_N_2"/>
    <property type="match status" value="1"/>
</dbReference>
<dbReference type="CDD" id="cd03194">
    <property type="entry name" value="GST_C_3"/>
    <property type="match status" value="1"/>
</dbReference>
<dbReference type="SUPFAM" id="SSF52833">
    <property type="entry name" value="Thioredoxin-like"/>
    <property type="match status" value="1"/>
</dbReference>
<dbReference type="CDD" id="cd03043">
    <property type="entry name" value="GST_N_1"/>
    <property type="match status" value="1"/>
</dbReference>
<accession>A0ABZ0I7B3</accession>
<organism evidence="2 3">
    <name type="scientific">Congregibacter variabilis</name>
    <dbReference type="NCBI Taxonomy" id="3081200"/>
    <lineage>
        <taxon>Bacteria</taxon>
        <taxon>Pseudomonadati</taxon>
        <taxon>Pseudomonadota</taxon>
        <taxon>Gammaproteobacteria</taxon>
        <taxon>Cellvibrionales</taxon>
        <taxon>Halieaceae</taxon>
        <taxon>Congregibacter</taxon>
    </lineage>
</organism>
<evidence type="ECO:0000313" key="2">
    <source>
        <dbReference type="EMBL" id="WOJ94643.1"/>
    </source>
</evidence>
<dbReference type="Proteomes" id="UP001626537">
    <property type="component" value="Chromosome"/>
</dbReference>
<name>A0ABZ0I7B3_9GAMM</name>
<dbReference type="PANTHER" id="PTHR42673">
    <property type="entry name" value="MALEYLACETOACETATE ISOMERASE"/>
    <property type="match status" value="1"/>
</dbReference>
<dbReference type="Gene3D" id="3.40.30.10">
    <property type="entry name" value="Glutaredoxin"/>
    <property type="match status" value="1"/>
</dbReference>
<gene>
    <name evidence="2" type="ORF">R0135_05625</name>
</gene>
<dbReference type="RefSeq" id="WP_407349280.1">
    <property type="nucleotide sequence ID" value="NZ_CP136864.1"/>
</dbReference>
<dbReference type="InterPro" id="IPR036282">
    <property type="entry name" value="Glutathione-S-Trfase_C_sf"/>
</dbReference>
<reference evidence="2 3" key="1">
    <citation type="submission" date="2023-10" db="EMBL/GenBank/DDBJ databases">
        <title>Two novel species belonging to the OM43/NOR5 clade.</title>
        <authorList>
            <person name="Park M."/>
        </authorList>
    </citation>
    <scope>NUCLEOTIDE SEQUENCE [LARGE SCALE GENOMIC DNA]</scope>
    <source>
        <strain evidence="2 3">IMCC43200</strain>
    </source>
</reference>
<proteinExistence type="predicted"/>
<dbReference type="EMBL" id="CP136864">
    <property type="protein sequence ID" value="WOJ94643.1"/>
    <property type="molecule type" value="Genomic_DNA"/>
</dbReference>
<feature type="domain" description="GST N-terminal" evidence="1">
    <location>
        <begin position="9"/>
        <end position="89"/>
    </location>
</feature>
<dbReference type="InterPro" id="IPR004045">
    <property type="entry name" value="Glutathione_S-Trfase_N"/>
</dbReference>
<dbReference type="SUPFAM" id="SSF47616">
    <property type="entry name" value="GST C-terminal domain-like"/>
    <property type="match status" value="1"/>
</dbReference>
<dbReference type="Gene3D" id="1.20.1050.10">
    <property type="match status" value="1"/>
</dbReference>
<sequence length="223" mass="25321">MSFHTPSDLKLICGNRNYSSWSLRAWLTLRKAGIDPELIVLPMDTPEFEERVAQYSPTRRVPVLWIGDEYVWDSLAIAETVNERYADFALWPVDLKLRALGRAMAAEMHSGFAALRQEMPMNCRARQRRLAVSDGVHRDVHRISELWQAAQQQSGSSTWLLGDFSIADAMFAPVAVRFGAYALDLSVPTKAYVDHWLADADLQAWMSLANKEAWVIEHEEVGE</sequence>
<dbReference type="PROSITE" id="PS50404">
    <property type="entry name" value="GST_NTER"/>
    <property type="match status" value="1"/>
</dbReference>
<dbReference type="InterPro" id="IPR036249">
    <property type="entry name" value="Thioredoxin-like_sf"/>
</dbReference>
<evidence type="ECO:0000313" key="3">
    <source>
        <dbReference type="Proteomes" id="UP001626537"/>
    </source>
</evidence>
<evidence type="ECO:0000259" key="1">
    <source>
        <dbReference type="PROSITE" id="PS50404"/>
    </source>
</evidence>
<protein>
    <submittedName>
        <fullName evidence="2">Glutathione S-transferase family protein</fullName>
    </submittedName>
</protein>
<keyword evidence="3" id="KW-1185">Reference proteome</keyword>
<dbReference type="PANTHER" id="PTHR42673:SF4">
    <property type="entry name" value="MALEYLACETOACETATE ISOMERASE"/>
    <property type="match status" value="1"/>
</dbReference>